<keyword evidence="2" id="KW-1185">Reference proteome</keyword>
<dbReference type="OrthoDB" id="1947657at2"/>
<dbReference type="AlphaFoldDB" id="A0A1M5Y9J1"/>
<protein>
    <submittedName>
        <fullName evidence="1">Uncharacterized protein</fullName>
    </submittedName>
</protein>
<feature type="non-terminal residue" evidence="1">
    <location>
        <position position="1"/>
    </location>
</feature>
<sequence>NLIIIAKNSCNNDYTLVKYNIKDNSFKEFANITGDKLFYDEELNKGYISLSPPIENSKRHIIYSIDLSKLKLNTN</sequence>
<gene>
    <name evidence="1" type="ORF">SAMN02745180_02039</name>
</gene>
<dbReference type="RefSeq" id="WP_159429100.1">
    <property type="nucleotide sequence ID" value="NZ_FQXR01000010.1"/>
</dbReference>
<dbReference type="Proteomes" id="UP000184389">
    <property type="component" value="Unassembled WGS sequence"/>
</dbReference>
<organism evidence="1 2">
    <name type="scientific">Sporanaerobacter acetigenes DSM 13106</name>
    <dbReference type="NCBI Taxonomy" id="1123281"/>
    <lineage>
        <taxon>Bacteria</taxon>
        <taxon>Bacillati</taxon>
        <taxon>Bacillota</taxon>
        <taxon>Tissierellia</taxon>
        <taxon>Tissierellales</taxon>
        <taxon>Sporanaerobacteraceae</taxon>
        <taxon>Sporanaerobacter</taxon>
    </lineage>
</organism>
<reference evidence="1 2" key="1">
    <citation type="submission" date="2016-11" db="EMBL/GenBank/DDBJ databases">
        <authorList>
            <person name="Jaros S."/>
            <person name="Januszkiewicz K."/>
            <person name="Wedrychowicz H."/>
        </authorList>
    </citation>
    <scope>NUCLEOTIDE SEQUENCE [LARGE SCALE GENOMIC DNA]</scope>
    <source>
        <strain evidence="1 2">DSM 13106</strain>
    </source>
</reference>
<evidence type="ECO:0000313" key="1">
    <source>
        <dbReference type="EMBL" id="SHI08504.1"/>
    </source>
</evidence>
<proteinExistence type="predicted"/>
<name>A0A1M5Y9J1_9FIRM</name>
<evidence type="ECO:0000313" key="2">
    <source>
        <dbReference type="Proteomes" id="UP000184389"/>
    </source>
</evidence>
<dbReference type="EMBL" id="FQXR01000010">
    <property type="protein sequence ID" value="SHI08504.1"/>
    <property type="molecule type" value="Genomic_DNA"/>
</dbReference>
<accession>A0A1M5Y9J1</accession>